<dbReference type="InterPro" id="IPR000315">
    <property type="entry name" value="Znf_B-box"/>
</dbReference>
<dbReference type="CDD" id="cd12888">
    <property type="entry name" value="SPRY_PRY_TRIM7_like"/>
    <property type="match status" value="1"/>
</dbReference>
<evidence type="ECO:0000313" key="10">
    <source>
        <dbReference type="Proteomes" id="UP000694403"/>
    </source>
</evidence>
<feature type="domain" description="RING-type" evidence="6">
    <location>
        <begin position="35"/>
        <end position="74"/>
    </location>
</feature>
<dbReference type="FunFam" id="2.60.120.920:FF:000004">
    <property type="entry name" value="Butyrophilin subfamily 1 member A1"/>
    <property type="match status" value="1"/>
</dbReference>
<accession>A0A8C3XV76</accession>
<sequence>METPAPPDTGKRKVEGQDPPAPTSLAGKGLEEAICYICRDYLTDPVTIECGHNFCRGCITQRCEGAKRHSCPRCGATFQRKAFMSNTQLGSLVESIKQLRLKTGRSGREGNRCEEHGKELTWFCKEDSKHLCEDCRGSPAHRSHAVIPMGKASHESKVRVALLANKPPQGLMSSPLWTGVSLLGVDLTTGAGQQVCIIFGGDQEPSHLRRYAWEESCSDMQRSRSPGGRGWKSESVLAKTELGGGWETAPMGWALPLMLCPISAVNVILDPDTAHPSLMVSENGRSVKWRGLRQDVTDNPKRFDSETCVLGQGFTSGRHYWEVDVGGGRTWGVGVAGESVRRKGWISFSPEERIWAMDQCGSHYLACTCPGILLPLTGSPGKIGVYLDYEQGLVSFYHSGTEALIFTFTSSFTEQRFLFCCFSEMD</sequence>
<dbReference type="InterPro" id="IPR003877">
    <property type="entry name" value="SPRY_dom"/>
</dbReference>
<feature type="region of interest" description="Disordered" evidence="5">
    <location>
        <begin position="1"/>
        <end position="25"/>
    </location>
</feature>
<dbReference type="AlphaFoldDB" id="A0A8C3XV76"/>
<name>A0A8C3XV76_CHESE</name>
<keyword evidence="3" id="KW-0862">Zinc</keyword>
<protein>
    <submittedName>
        <fullName evidence="9">Uncharacterized protein</fullName>
    </submittedName>
</protein>
<dbReference type="SMART" id="SM00184">
    <property type="entry name" value="RING"/>
    <property type="match status" value="1"/>
</dbReference>
<dbReference type="Gene3D" id="3.30.40.10">
    <property type="entry name" value="Zinc/RING finger domain, C3HC4 (zinc finger)"/>
    <property type="match status" value="1"/>
</dbReference>
<dbReference type="PANTHER" id="PTHR24103">
    <property type="entry name" value="E3 UBIQUITIN-PROTEIN LIGASE TRIM"/>
    <property type="match status" value="1"/>
</dbReference>
<dbReference type="SMART" id="SM00589">
    <property type="entry name" value="PRY"/>
    <property type="match status" value="1"/>
</dbReference>
<dbReference type="Proteomes" id="UP000694403">
    <property type="component" value="Unplaced"/>
</dbReference>
<evidence type="ECO:0000256" key="4">
    <source>
        <dbReference type="PROSITE-ProRule" id="PRU00024"/>
    </source>
</evidence>
<evidence type="ECO:0000256" key="2">
    <source>
        <dbReference type="ARBA" id="ARBA00022771"/>
    </source>
</evidence>
<dbReference type="GO" id="GO:0008270">
    <property type="term" value="F:zinc ion binding"/>
    <property type="evidence" value="ECO:0007669"/>
    <property type="project" value="UniProtKB-KW"/>
</dbReference>
<feature type="domain" description="B30.2/SPRY" evidence="8">
    <location>
        <begin position="247"/>
        <end position="426"/>
    </location>
</feature>
<dbReference type="InterPro" id="IPR013320">
    <property type="entry name" value="ConA-like_dom_sf"/>
</dbReference>
<keyword evidence="10" id="KW-1185">Reference proteome</keyword>
<evidence type="ECO:0000313" key="9">
    <source>
        <dbReference type="Ensembl" id="ENSCSRP00000026485.1"/>
    </source>
</evidence>
<dbReference type="Gene3D" id="3.30.160.60">
    <property type="entry name" value="Classic Zinc Finger"/>
    <property type="match status" value="1"/>
</dbReference>
<dbReference type="InterPro" id="IPR003879">
    <property type="entry name" value="Butyrophylin_SPRY"/>
</dbReference>
<reference evidence="9" key="1">
    <citation type="submission" date="2025-08" db="UniProtKB">
        <authorList>
            <consortium name="Ensembl"/>
        </authorList>
    </citation>
    <scope>IDENTIFICATION</scope>
</reference>
<dbReference type="InterPro" id="IPR006574">
    <property type="entry name" value="PRY"/>
</dbReference>
<dbReference type="Ensembl" id="ENSCSRT00000027593.1">
    <property type="protein sequence ID" value="ENSCSRP00000026485.1"/>
    <property type="gene ID" value="ENSCSRG00000019716.1"/>
</dbReference>
<organism evidence="9 10">
    <name type="scientific">Chelydra serpentina</name>
    <name type="common">Snapping turtle</name>
    <name type="synonym">Testudo serpentina</name>
    <dbReference type="NCBI Taxonomy" id="8475"/>
    <lineage>
        <taxon>Eukaryota</taxon>
        <taxon>Metazoa</taxon>
        <taxon>Chordata</taxon>
        <taxon>Craniata</taxon>
        <taxon>Vertebrata</taxon>
        <taxon>Euteleostomi</taxon>
        <taxon>Archelosauria</taxon>
        <taxon>Testudinata</taxon>
        <taxon>Testudines</taxon>
        <taxon>Cryptodira</taxon>
        <taxon>Durocryptodira</taxon>
        <taxon>Americhelydia</taxon>
        <taxon>Chelydroidea</taxon>
        <taxon>Chelydridae</taxon>
        <taxon>Chelydra</taxon>
    </lineage>
</organism>
<dbReference type="PROSITE" id="PS50119">
    <property type="entry name" value="ZF_BBOX"/>
    <property type="match status" value="1"/>
</dbReference>
<dbReference type="Pfam" id="PF13765">
    <property type="entry name" value="PRY"/>
    <property type="match status" value="1"/>
</dbReference>
<dbReference type="Gene3D" id="2.60.120.920">
    <property type="match status" value="1"/>
</dbReference>
<dbReference type="Pfam" id="PF00643">
    <property type="entry name" value="zf-B_box"/>
    <property type="match status" value="1"/>
</dbReference>
<dbReference type="InterPro" id="IPR001841">
    <property type="entry name" value="Znf_RING"/>
</dbReference>
<dbReference type="SUPFAM" id="SSF57845">
    <property type="entry name" value="B-box zinc-binding domain"/>
    <property type="match status" value="1"/>
</dbReference>
<dbReference type="Pfam" id="PF15227">
    <property type="entry name" value="zf-C3HC4_4"/>
    <property type="match status" value="1"/>
</dbReference>
<dbReference type="PROSITE" id="PS00518">
    <property type="entry name" value="ZF_RING_1"/>
    <property type="match status" value="1"/>
</dbReference>
<dbReference type="PROSITE" id="PS50089">
    <property type="entry name" value="ZF_RING_2"/>
    <property type="match status" value="1"/>
</dbReference>
<dbReference type="InterPro" id="IPR013083">
    <property type="entry name" value="Znf_RING/FYVE/PHD"/>
</dbReference>
<dbReference type="InterPro" id="IPR017907">
    <property type="entry name" value="Znf_RING_CS"/>
</dbReference>
<dbReference type="SUPFAM" id="SSF49899">
    <property type="entry name" value="Concanavalin A-like lectins/glucanases"/>
    <property type="match status" value="1"/>
</dbReference>
<dbReference type="InterPro" id="IPR050143">
    <property type="entry name" value="TRIM/RBCC"/>
</dbReference>
<evidence type="ECO:0000256" key="1">
    <source>
        <dbReference type="ARBA" id="ARBA00022723"/>
    </source>
</evidence>
<dbReference type="PRINTS" id="PR01407">
    <property type="entry name" value="BUTYPHLNCDUF"/>
</dbReference>
<keyword evidence="2 4" id="KW-0863">Zinc-finger</keyword>
<evidence type="ECO:0000259" key="6">
    <source>
        <dbReference type="PROSITE" id="PS50089"/>
    </source>
</evidence>
<proteinExistence type="predicted"/>
<dbReference type="Pfam" id="PF00622">
    <property type="entry name" value="SPRY"/>
    <property type="match status" value="1"/>
</dbReference>
<dbReference type="SUPFAM" id="SSF57850">
    <property type="entry name" value="RING/U-box"/>
    <property type="match status" value="1"/>
</dbReference>
<dbReference type="InterPro" id="IPR001870">
    <property type="entry name" value="B30.2/SPRY"/>
</dbReference>
<feature type="domain" description="B box-type" evidence="7">
    <location>
        <begin position="108"/>
        <end position="149"/>
    </location>
</feature>
<evidence type="ECO:0000259" key="8">
    <source>
        <dbReference type="PROSITE" id="PS50188"/>
    </source>
</evidence>
<reference evidence="9" key="2">
    <citation type="submission" date="2025-09" db="UniProtKB">
        <authorList>
            <consortium name="Ensembl"/>
        </authorList>
    </citation>
    <scope>IDENTIFICATION</scope>
</reference>
<evidence type="ECO:0000259" key="7">
    <source>
        <dbReference type="PROSITE" id="PS50119"/>
    </source>
</evidence>
<evidence type="ECO:0000256" key="3">
    <source>
        <dbReference type="ARBA" id="ARBA00022833"/>
    </source>
</evidence>
<evidence type="ECO:0000256" key="5">
    <source>
        <dbReference type="SAM" id="MobiDB-lite"/>
    </source>
</evidence>
<dbReference type="SMART" id="SM00336">
    <property type="entry name" value="BBOX"/>
    <property type="match status" value="1"/>
</dbReference>
<dbReference type="SMART" id="SM00449">
    <property type="entry name" value="SPRY"/>
    <property type="match status" value="1"/>
</dbReference>
<keyword evidence="1" id="KW-0479">Metal-binding</keyword>
<dbReference type="PROSITE" id="PS50188">
    <property type="entry name" value="B302_SPRY"/>
    <property type="match status" value="1"/>
</dbReference>
<dbReference type="InterPro" id="IPR043136">
    <property type="entry name" value="B30.2/SPRY_sf"/>
</dbReference>